<evidence type="ECO:0000313" key="9">
    <source>
        <dbReference type="EMBL" id="TWJ18029.1"/>
    </source>
</evidence>
<reference evidence="9 10" key="1">
    <citation type="submission" date="2019-07" db="EMBL/GenBank/DDBJ databases">
        <title>Genomic Encyclopedia of Archaeal and Bacterial Type Strains, Phase II (KMG-II): from individual species to whole genera.</title>
        <authorList>
            <person name="Goeker M."/>
        </authorList>
    </citation>
    <scope>NUCLEOTIDE SEQUENCE [LARGE SCALE GENOMIC DNA]</scope>
    <source>
        <strain evidence="9 10">ATCC BAA-1139</strain>
    </source>
</reference>
<keyword evidence="6" id="KW-0653">Protein transport</keyword>
<dbReference type="RefSeq" id="WP_170241928.1">
    <property type="nucleotide sequence ID" value="NZ_VLLN01000018.1"/>
</dbReference>
<sequence length="270" mass="29730">MCSFRPSKIIKSDLLKDQTVRSFDFSPLSADGGAFPAPAESDEFIPLQILDCTQPVAVVPPLSEQEVDTPEDEPADLPAIAGISEDELQLQLQDAFNRGLEEGRRQAERGLSNVFKALRDGITGLTDLRDKVMRESEADLLALSIMVARKIIQREITLDQQILAGVITTALDAVTDLDRVTIRLNPEDYALVNSDRERFITGIGRDNQVTLTPDEQIMRGGCMVDTPTGTIDARIETQLEEIFHRFMEERGTPIDFISGVGEGGGNDADR</sequence>
<keyword evidence="5" id="KW-1005">Bacterial flagellum biogenesis</keyword>
<dbReference type="PANTHER" id="PTHR34982:SF1">
    <property type="entry name" value="FLAGELLAR ASSEMBLY PROTEIN FLIH"/>
    <property type="match status" value="1"/>
</dbReference>
<dbReference type="PANTHER" id="PTHR34982">
    <property type="entry name" value="YOP PROTEINS TRANSLOCATION PROTEIN L"/>
    <property type="match status" value="1"/>
</dbReference>
<dbReference type="Pfam" id="PF02108">
    <property type="entry name" value="FliH"/>
    <property type="match status" value="1"/>
</dbReference>
<dbReference type="GO" id="GO:0015031">
    <property type="term" value="P:protein transport"/>
    <property type="evidence" value="ECO:0007669"/>
    <property type="project" value="UniProtKB-KW"/>
</dbReference>
<dbReference type="Proteomes" id="UP000319449">
    <property type="component" value="Unassembled WGS sequence"/>
</dbReference>
<dbReference type="InterPro" id="IPR051472">
    <property type="entry name" value="T3SS_Stator/FliH"/>
</dbReference>
<dbReference type="EMBL" id="VLLN01000018">
    <property type="protein sequence ID" value="TWJ18029.1"/>
    <property type="molecule type" value="Genomic_DNA"/>
</dbReference>
<gene>
    <name evidence="9" type="ORF">JN12_02790</name>
</gene>
<dbReference type="GO" id="GO:0005829">
    <property type="term" value="C:cytosol"/>
    <property type="evidence" value="ECO:0007669"/>
    <property type="project" value="TreeGrafter"/>
</dbReference>
<evidence type="ECO:0000256" key="3">
    <source>
        <dbReference type="ARBA" id="ARBA00016507"/>
    </source>
</evidence>
<comment type="caution">
    <text evidence="9">The sequence shown here is derived from an EMBL/GenBank/DDBJ whole genome shotgun (WGS) entry which is preliminary data.</text>
</comment>
<evidence type="ECO:0000256" key="6">
    <source>
        <dbReference type="ARBA" id="ARBA00022927"/>
    </source>
</evidence>
<evidence type="ECO:0000259" key="8">
    <source>
        <dbReference type="Pfam" id="PF02108"/>
    </source>
</evidence>
<protein>
    <recommendedName>
        <fullName evidence="3">Flagellar assembly protein FliH</fullName>
    </recommendedName>
</protein>
<keyword evidence="9" id="KW-0969">Cilium</keyword>
<evidence type="ECO:0000256" key="5">
    <source>
        <dbReference type="ARBA" id="ARBA00022795"/>
    </source>
</evidence>
<dbReference type="AlphaFoldDB" id="A0A562VJD1"/>
<evidence type="ECO:0000313" key="10">
    <source>
        <dbReference type="Proteomes" id="UP000319449"/>
    </source>
</evidence>
<evidence type="ECO:0000256" key="7">
    <source>
        <dbReference type="ARBA" id="ARBA00023225"/>
    </source>
</evidence>
<organism evidence="9 10">
    <name type="scientific">Geobacter argillaceus</name>
    <dbReference type="NCBI Taxonomy" id="345631"/>
    <lineage>
        <taxon>Bacteria</taxon>
        <taxon>Pseudomonadati</taxon>
        <taxon>Thermodesulfobacteriota</taxon>
        <taxon>Desulfuromonadia</taxon>
        <taxon>Geobacterales</taxon>
        <taxon>Geobacteraceae</taxon>
        <taxon>Geobacter</taxon>
    </lineage>
</organism>
<dbReference type="InterPro" id="IPR018035">
    <property type="entry name" value="Flagellar_FliH/T3SS_HrpE"/>
</dbReference>
<keyword evidence="10" id="KW-1185">Reference proteome</keyword>
<accession>A0A562VJD1</accession>
<keyword evidence="7" id="KW-1006">Bacterial flagellum protein export</keyword>
<keyword evidence="9" id="KW-0282">Flagellum</keyword>
<keyword evidence="9" id="KW-0966">Cell projection</keyword>
<evidence type="ECO:0000256" key="2">
    <source>
        <dbReference type="ARBA" id="ARBA00006602"/>
    </source>
</evidence>
<dbReference type="GO" id="GO:0044781">
    <property type="term" value="P:bacterial-type flagellum organization"/>
    <property type="evidence" value="ECO:0007669"/>
    <property type="project" value="UniProtKB-KW"/>
</dbReference>
<dbReference type="SUPFAM" id="SSF160527">
    <property type="entry name" value="V-type ATPase subunit E-like"/>
    <property type="match status" value="1"/>
</dbReference>
<proteinExistence type="inferred from homology"/>
<keyword evidence="4" id="KW-0813">Transport</keyword>
<comment type="similarity">
    <text evidence="2">Belongs to the FliH family.</text>
</comment>
<evidence type="ECO:0000256" key="4">
    <source>
        <dbReference type="ARBA" id="ARBA00022448"/>
    </source>
</evidence>
<feature type="domain" description="Flagellar assembly protein FliH/Type III secretion system HrpE" evidence="8">
    <location>
        <begin position="116"/>
        <end position="242"/>
    </location>
</feature>
<evidence type="ECO:0000256" key="1">
    <source>
        <dbReference type="ARBA" id="ARBA00003041"/>
    </source>
</evidence>
<name>A0A562VJD1_9BACT</name>
<comment type="function">
    <text evidence="1">Needed for flagellar regrowth and assembly.</text>
</comment>